<feature type="compositionally biased region" description="Polar residues" evidence="1">
    <location>
        <begin position="53"/>
        <end position="75"/>
    </location>
</feature>
<keyword evidence="3" id="KW-1185">Reference proteome</keyword>
<dbReference type="PATRIC" id="fig|243090.15.peg.2910"/>
<name>Q7UQX1_RHOBA</name>
<proteinExistence type="predicted"/>
<dbReference type="Proteomes" id="UP000001025">
    <property type="component" value="Chromosome"/>
</dbReference>
<organism evidence="2 3">
    <name type="scientific">Rhodopirellula baltica (strain DSM 10527 / NCIMB 13988 / SH1)</name>
    <dbReference type="NCBI Taxonomy" id="243090"/>
    <lineage>
        <taxon>Bacteria</taxon>
        <taxon>Pseudomonadati</taxon>
        <taxon>Planctomycetota</taxon>
        <taxon>Planctomycetia</taxon>
        <taxon>Pirellulales</taxon>
        <taxon>Pirellulaceae</taxon>
        <taxon>Rhodopirellula</taxon>
    </lineage>
</organism>
<feature type="region of interest" description="Disordered" evidence="1">
    <location>
        <begin position="310"/>
        <end position="361"/>
    </location>
</feature>
<dbReference type="STRING" id="243090.RB6031"/>
<reference evidence="2 3" key="1">
    <citation type="journal article" date="2003" name="Proc. Natl. Acad. Sci. U.S.A.">
        <title>Complete genome sequence of the marine planctomycete Pirellula sp. strain 1.</title>
        <authorList>
            <person name="Gloeckner F.O."/>
            <person name="Kube M."/>
            <person name="Bauer M."/>
            <person name="Teeling H."/>
            <person name="Lombardot T."/>
            <person name="Ludwig W."/>
            <person name="Gade D."/>
            <person name="Beck A."/>
            <person name="Borzym K."/>
            <person name="Heitmann K."/>
            <person name="Rabus R."/>
            <person name="Schlesner H."/>
            <person name="Amann R."/>
            <person name="Reinhardt R."/>
        </authorList>
    </citation>
    <scope>NUCLEOTIDE SEQUENCE [LARGE SCALE GENOMIC DNA]</scope>
    <source>
        <strain evidence="3">DSM 10527 / NCIMB 13988 / SH1</strain>
    </source>
</reference>
<gene>
    <name evidence="2" type="ordered locus">RB6031</name>
</gene>
<evidence type="ECO:0000313" key="3">
    <source>
        <dbReference type="Proteomes" id="UP000001025"/>
    </source>
</evidence>
<dbReference type="KEGG" id="rba:RB6031"/>
<dbReference type="RefSeq" id="WP_011120730.1">
    <property type="nucleotide sequence ID" value="NC_005027.1"/>
</dbReference>
<dbReference type="HOGENOM" id="CLU_554193_0_0_0"/>
<feature type="region of interest" description="Disordered" evidence="1">
    <location>
        <begin position="449"/>
        <end position="492"/>
    </location>
</feature>
<feature type="compositionally biased region" description="Polar residues" evidence="1">
    <location>
        <begin position="481"/>
        <end position="492"/>
    </location>
</feature>
<feature type="region of interest" description="Disordered" evidence="1">
    <location>
        <begin position="53"/>
        <end position="76"/>
    </location>
</feature>
<evidence type="ECO:0000256" key="1">
    <source>
        <dbReference type="SAM" id="MobiDB-lite"/>
    </source>
</evidence>
<accession>Q7UQX1</accession>
<dbReference type="EnsemblBacteria" id="CAD74573">
    <property type="protein sequence ID" value="CAD74573"/>
    <property type="gene ID" value="RB6031"/>
</dbReference>
<dbReference type="EMBL" id="BX294143">
    <property type="protein sequence ID" value="CAD74573.1"/>
    <property type="molecule type" value="Genomic_DNA"/>
</dbReference>
<evidence type="ECO:0000313" key="2">
    <source>
        <dbReference type="EMBL" id="CAD74573.1"/>
    </source>
</evidence>
<dbReference type="AlphaFoldDB" id="Q7UQX1"/>
<protein>
    <submittedName>
        <fullName evidence="2">Uncharacterized protein</fullName>
    </submittedName>
</protein>
<dbReference type="InParanoid" id="Q7UQX1"/>
<sequence length="492" mass="54353">MTGFRTLRFELMEPRLSLAANVLDIVAELQAEIAAHGMDPQRLQAIVDEFTSSDTKAPANQSETSSPGLTGSSDSPMVRFRVDVRDSLHRPIENLQVGIEYYAKVYVQDLRDLTSENPSNSGFGGVFQAWVDLQFSDNLRPTGNVLLNESFSSHAAPEMDGRILRNLGGTSSDLNPYGSAEQLLIDVPFVVLGTDLPSRIQVAPAADQLEPVLLFGAGNVIGNQNIAASSVEFPSVARVDPTDAGRGPSSGDTGDLVLSYPEVFSPLLERVDTKDSSNWGALDPHSESFVSFIPTYRDNGFELRFKRRGEVEGKEDRSEDPDQVAQSQDFRTPFKHRSEASSGSREDDTEEEDNPQERESKYDGLFYDEALFLEGAFLETFQSEFRLHFRVFSTPWSMQEDSQKSKPVQDSGNLGEDFVDIAAILRPSPPAKTWRETVDKIIAGVQLSPIVEEDRSVDDPGSIEESPDGLSPRQKLEELNRNPSDPNLQDSI</sequence>
<dbReference type="OrthoDB" id="290541at2"/>